<protein>
    <recommendedName>
        <fullName evidence="4">Stage II sporulation protein M</fullName>
    </recommendedName>
</protein>
<feature type="transmembrane region" description="Helical" evidence="1">
    <location>
        <begin position="120"/>
        <end position="147"/>
    </location>
</feature>
<proteinExistence type="predicted"/>
<evidence type="ECO:0000256" key="1">
    <source>
        <dbReference type="SAM" id="Phobius"/>
    </source>
</evidence>
<keyword evidence="1" id="KW-1133">Transmembrane helix</keyword>
<feature type="transmembrane region" description="Helical" evidence="1">
    <location>
        <begin position="176"/>
        <end position="200"/>
    </location>
</feature>
<reference evidence="2" key="2">
    <citation type="submission" date="2021-04" db="EMBL/GenBank/DDBJ databases">
        <authorList>
            <person name="Gilroy R."/>
        </authorList>
    </citation>
    <scope>NUCLEOTIDE SEQUENCE</scope>
    <source>
        <strain evidence="2">ChiBcec16-3735</strain>
    </source>
</reference>
<dbReference type="AlphaFoldDB" id="A0A9D2JN73"/>
<name>A0A9D2JN73_9FIRM</name>
<reference evidence="2" key="1">
    <citation type="journal article" date="2021" name="PeerJ">
        <title>Extensive microbial diversity within the chicken gut microbiome revealed by metagenomics and culture.</title>
        <authorList>
            <person name="Gilroy R."/>
            <person name="Ravi A."/>
            <person name="Getino M."/>
            <person name="Pursley I."/>
            <person name="Horton D.L."/>
            <person name="Alikhan N.F."/>
            <person name="Baker D."/>
            <person name="Gharbi K."/>
            <person name="Hall N."/>
            <person name="Watson M."/>
            <person name="Adriaenssens E.M."/>
            <person name="Foster-Nyarko E."/>
            <person name="Jarju S."/>
            <person name="Secka A."/>
            <person name="Antonio M."/>
            <person name="Oren A."/>
            <person name="Chaudhuri R.R."/>
            <person name="La Ragione R."/>
            <person name="Hildebrand F."/>
            <person name="Pallen M.J."/>
        </authorList>
    </citation>
    <scope>NUCLEOTIDE SEQUENCE</scope>
    <source>
        <strain evidence="2">ChiBcec16-3735</strain>
    </source>
</reference>
<gene>
    <name evidence="2" type="ORF">H9725_03785</name>
</gene>
<keyword evidence="1" id="KW-0812">Transmembrane</keyword>
<accession>A0A9D2JN73</accession>
<evidence type="ECO:0000313" key="3">
    <source>
        <dbReference type="Proteomes" id="UP000824065"/>
    </source>
</evidence>
<evidence type="ECO:0000313" key="2">
    <source>
        <dbReference type="EMBL" id="HIZ57690.1"/>
    </source>
</evidence>
<keyword evidence="1" id="KW-0472">Membrane</keyword>
<evidence type="ECO:0008006" key="4">
    <source>
        <dbReference type="Google" id="ProtNLM"/>
    </source>
</evidence>
<dbReference type="Proteomes" id="UP000824065">
    <property type="component" value="Unassembled WGS sequence"/>
</dbReference>
<comment type="caution">
    <text evidence="2">The sequence shown here is derived from an EMBL/GenBank/DDBJ whole genome shotgun (WGS) entry which is preliminary data.</text>
</comment>
<feature type="transmembrane region" description="Helical" evidence="1">
    <location>
        <begin position="62"/>
        <end position="84"/>
    </location>
</feature>
<dbReference type="EMBL" id="DXBJ01000024">
    <property type="protein sequence ID" value="HIZ57690.1"/>
    <property type="molecule type" value="Genomic_DNA"/>
</dbReference>
<feature type="transmembrane region" description="Helical" evidence="1">
    <location>
        <begin position="96"/>
        <end position="114"/>
    </location>
</feature>
<organism evidence="2 3">
    <name type="scientific">Candidatus Faecalibacterium gallistercoris</name>
    <dbReference type="NCBI Taxonomy" id="2838579"/>
    <lineage>
        <taxon>Bacteria</taxon>
        <taxon>Bacillati</taxon>
        <taxon>Bacillota</taxon>
        <taxon>Clostridia</taxon>
        <taxon>Eubacteriales</taxon>
        <taxon>Oscillospiraceae</taxon>
        <taxon>Faecalibacterium</taxon>
    </lineage>
</organism>
<sequence>MRRARGRRQDLARECAILAASYLFGALLSGVALALGSGDEQAFLSAYLDNWSRLFTLDEPGAVWTLFGAEYLTAAGSATLLLLLGLSAFGPVMIHLFAMLFGMGVGVVSLQLFLTSGWRHALLGLVLSGAPTAAAVAGLCLFGASALQVSGRLQRAAFGRQELPSLAGARGLLAQYLVLNVLFLPVCGVSTALACLAGQLL</sequence>